<evidence type="ECO:0000313" key="1">
    <source>
        <dbReference type="EMBL" id="MBB5083930.1"/>
    </source>
</evidence>
<evidence type="ECO:0008006" key="3">
    <source>
        <dbReference type="Google" id="ProtNLM"/>
    </source>
</evidence>
<organism evidence="1 2">
    <name type="scientific">Nonomuraea endophytica</name>
    <dbReference type="NCBI Taxonomy" id="714136"/>
    <lineage>
        <taxon>Bacteria</taxon>
        <taxon>Bacillati</taxon>
        <taxon>Actinomycetota</taxon>
        <taxon>Actinomycetes</taxon>
        <taxon>Streptosporangiales</taxon>
        <taxon>Streptosporangiaceae</taxon>
        <taxon>Nonomuraea</taxon>
    </lineage>
</organism>
<protein>
    <recommendedName>
        <fullName evidence="3">Carboxypeptidase regulatory-like domain-containing protein</fullName>
    </recommendedName>
</protein>
<accession>A0A7W8AEZ5</accession>
<dbReference type="AlphaFoldDB" id="A0A7W8AEZ5"/>
<dbReference type="SUPFAM" id="SSF49478">
    <property type="entry name" value="Cna protein B-type domain"/>
    <property type="match status" value="1"/>
</dbReference>
<gene>
    <name evidence="1" type="ORF">HNR40_009438</name>
</gene>
<dbReference type="RefSeq" id="WP_184973460.1">
    <property type="nucleotide sequence ID" value="NZ_JACHIN010000020.1"/>
</dbReference>
<sequence length="473" mass="50001">MTAEGEPARFAWVALTDAATGIGLGEVFTELDGTYTHPNVRPGIYKLQINYNNRYQWVPQKVTYEDGAVFTVTAGATTVVDETLLPGAVLNVKLVDARSGRPVSAACAAVHIDKKCDQAGGLFTFTGLPGGEHDVDVNAPDGLHRSVSQRVTTVLGQTTDVEIRLTPSAAITTVVRDRATGSPVQGVCVIALPRYFGDVRYEDCKYRSAADGKVVVGQLDSGTYSLLAVPGWGHGIQWVGPSGGTGSQYRAQQLRAVVGAATPASQIRLDPAGSVTGTITDADTGEPIRYGNACATILPIRTGQSGVGGASCTTPEGTFVLNGLGPYAWPIQYTATLYPKYYAWEWSGGAADRRSADPVKVTSGQAATANAALRSGGTLTGRTLNKDGTVYSGFLDLWSYNARTGDVAGPAEYGHAGAYTLRGLASQHMKIKLWAAGHGYRWHEDAATFEKADPVRVTRGRDRTLDITLPSPS</sequence>
<dbReference type="EMBL" id="JACHIN010000020">
    <property type="protein sequence ID" value="MBB5083930.1"/>
    <property type="molecule type" value="Genomic_DNA"/>
</dbReference>
<comment type="caution">
    <text evidence="1">The sequence shown here is derived from an EMBL/GenBank/DDBJ whole genome shotgun (WGS) entry which is preliminary data.</text>
</comment>
<reference evidence="1 2" key="1">
    <citation type="submission" date="2020-08" db="EMBL/GenBank/DDBJ databases">
        <title>Genomic Encyclopedia of Type Strains, Phase IV (KMG-IV): sequencing the most valuable type-strain genomes for metagenomic binning, comparative biology and taxonomic classification.</title>
        <authorList>
            <person name="Goeker M."/>
        </authorList>
    </citation>
    <scope>NUCLEOTIDE SEQUENCE [LARGE SCALE GENOMIC DNA]</scope>
    <source>
        <strain evidence="1 2">DSM 45385</strain>
    </source>
</reference>
<keyword evidence="2" id="KW-1185">Reference proteome</keyword>
<evidence type="ECO:0000313" key="2">
    <source>
        <dbReference type="Proteomes" id="UP000568380"/>
    </source>
</evidence>
<name>A0A7W8AEZ5_9ACTN</name>
<proteinExistence type="predicted"/>
<dbReference type="Proteomes" id="UP000568380">
    <property type="component" value="Unassembled WGS sequence"/>
</dbReference>